<dbReference type="RefSeq" id="WP_256027979.1">
    <property type="nucleotide sequence ID" value="NZ_JAHLKM010000001.1"/>
</dbReference>
<dbReference type="AlphaFoldDB" id="A0A9R1CQU2"/>
<dbReference type="EMBL" id="JAHLKM010000001">
    <property type="protein sequence ID" value="MCQ4332061.1"/>
    <property type="molecule type" value="Genomic_DNA"/>
</dbReference>
<keyword evidence="3" id="KW-1185">Reference proteome</keyword>
<evidence type="ECO:0000313" key="3">
    <source>
        <dbReference type="Proteomes" id="UP001139494"/>
    </source>
</evidence>
<dbReference type="Proteomes" id="UP001139494">
    <property type="component" value="Unassembled WGS sequence"/>
</dbReference>
<organism evidence="2 3">
    <name type="scientific">Natronomonas aquatica</name>
    <dbReference type="NCBI Taxonomy" id="2841590"/>
    <lineage>
        <taxon>Archaea</taxon>
        <taxon>Methanobacteriati</taxon>
        <taxon>Methanobacteriota</taxon>
        <taxon>Stenosarchaea group</taxon>
        <taxon>Halobacteria</taxon>
        <taxon>Halobacteriales</taxon>
        <taxon>Natronomonadaceae</taxon>
        <taxon>Natronomonas</taxon>
    </lineage>
</organism>
<proteinExistence type="predicted"/>
<gene>
    <name evidence="2" type="ORF">KM295_00890</name>
</gene>
<accession>A0A9R1CQU2</accession>
<reference evidence="2" key="1">
    <citation type="journal article" date="2023" name="Front. Microbiol.">
        <title>Genomic-based phylogenetic and metabolic analyses of the genus Natronomonas, and description of Natronomonas aquatica sp. nov.</title>
        <authorList>
            <person name="Garcia-Roldan A."/>
            <person name="Duran-Viseras A."/>
            <person name="de la Haba R.R."/>
            <person name="Corral P."/>
            <person name="Sanchez-Porro C."/>
            <person name="Ventosa A."/>
        </authorList>
    </citation>
    <scope>NUCLEOTIDE SEQUENCE</scope>
    <source>
        <strain evidence="2">F2-12</strain>
    </source>
</reference>
<keyword evidence="1" id="KW-0812">Transmembrane</keyword>
<sequence length="57" mass="6238">MGLFVLVIAAAMAYWVYTDAEKRGKDNALLWGLGVGILTLLTLLGGIVALIVYVWKR</sequence>
<keyword evidence="1" id="KW-1133">Transmembrane helix</keyword>
<evidence type="ECO:0000313" key="2">
    <source>
        <dbReference type="EMBL" id="MCQ4332061.1"/>
    </source>
</evidence>
<keyword evidence="1" id="KW-0472">Membrane</keyword>
<protein>
    <submittedName>
        <fullName evidence="2">Uncharacterized protein</fullName>
    </submittedName>
</protein>
<comment type="caution">
    <text evidence="2">The sequence shown here is derived from an EMBL/GenBank/DDBJ whole genome shotgun (WGS) entry which is preliminary data.</text>
</comment>
<evidence type="ECO:0000256" key="1">
    <source>
        <dbReference type="SAM" id="Phobius"/>
    </source>
</evidence>
<name>A0A9R1CQU2_9EURY</name>
<feature type="transmembrane region" description="Helical" evidence="1">
    <location>
        <begin position="28"/>
        <end position="55"/>
    </location>
</feature>